<reference evidence="1" key="1">
    <citation type="submission" date="2014-12" db="EMBL/GenBank/DDBJ databases">
        <title>Insight into the proteome of Arion vulgaris.</title>
        <authorList>
            <person name="Aradska J."/>
            <person name="Bulat T."/>
            <person name="Smidak R."/>
            <person name="Sarate P."/>
            <person name="Gangsoo J."/>
            <person name="Sialana F."/>
            <person name="Bilban M."/>
            <person name="Lubec G."/>
        </authorList>
    </citation>
    <scope>NUCLEOTIDE SEQUENCE</scope>
    <source>
        <tissue evidence="1">Skin</tissue>
    </source>
</reference>
<name>A0A0B6YGV7_9EUPU</name>
<dbReference type="EMBL" id="HACG01008146">
    <property type="protein sequence ID" value="CEK55011.1"/>
    <property type="molecule type" value="Transcribed_RNA"/>
</dbReference>
<feature type="non-terminal residue" evidence="1">
    <location>
        <position position="87"/>
    </location>
</feature>
<proteinExistence type="predicted"/>
<sequence length="87" mass="10164">NELKNEIKSIARLQHETDRLKAKINCNTALEVNTDILRMLKGLHLEVETLKEKLLVSESNVRLGEELKMNLGEDLKEKEQLLRKREK</sequence>
<accession>A0A0B6YGV7</accession>
<gene>
    <name evidence="1" type="primary">ORF24148</name>
</gene>
<dbReference type="AlphaFoldDB" id="A0A0B6YGV7"/>
<feature type="non-terminal residue" evidence="1">
    <location>
        <position position="1"/>
    </location>
</feature>
<organism evidence="1">
    <name type="scientific">Arion vulgaris</name>
    <dbReference type="NCBI Taxonomy" id="1028688"/>
    <lineage>
        <taxon>Eukaryota</taxon>
        <taxon>Metazoa</taxon>
        <taxon>Spiralia</taxon>
        <taxon>Lophotrochozoa</taxon>
        <taxon>Mollusca</taxon>
        <taxon>Gastropoda</taxon>
        <taxon>Heterobranchia</taxon>
        <taxon>Euthyneura</taxon>
        <taxon>Panpulmonata</taxon>
        <taxon>Eupulmonata</taxon>
        <taxon>Stylommatophora</taxon>
        <taxon>Helicina</taxon>
        <taxon>Arionoidea</taxon>
        <taxon>Arionidae</taxon>
        <taxon>Arion</taxon>
    </lineage>
</organism>
<evidence type="ECO:0000313" key="1">
    <source>
        <dbReference type="EMBL" id="CEK55011.1"/>
    </source>
</evidence>
<protein>
    <submittedName>
        <fullName evidence="1">Uncharacterized protein</fullName>
    </submittedName>
</protein>